<sequence>MEKFINKIGDKTFIAQAEKIFEVQVEGLFHFLTEVENDRLIDGFSIQVGWSIYFLDKREDGFHIIVHDYTKNPFEDMTDDLTISLWILLTQVSFLKPLTIEGELLRFCDKIVVAKNVLELDDIYLERTKDCEKGDSGWYIGPINDEDDTEEYEAFYAYELLKLKPSLIQVLTLPSGYLVIFEKDVVKAVVDEKNVNILGRGNDR</sequence>
<organism evidence="2 3">
    <name type="scientific">Bacillus paramycoides</name>
    <dbReference type="NCBI Taxonomy" id="2026194"/>
    <lineage>
        <taxon>Bacteria</taxon>
        <taxon>Bacillati</taxon>
        <taxon>Bacillota</taxon>
        <taxon>Bacilli</taxon>
        <taxon>Bacillales</taxon>
        <taxon>Bacillaceae</taxon>
        <taxon>Bacillus</taxon>
        <taxon>Bacillus cereus group</taxon>
    </lineage>
</organism>
<feature type="domain" description="Imm33-like" evidence="1">
    <location>
        <begin position="94"/>
        <end position="190"/>
    </location>
</feature>
<evidence type="ECO:0000313" key="3">
    <source>
        <dbReference type="Proteomes" id="UP000182788"/>
    </source>
</evidence>
<gene>
    <name evidence="2" type="ORF">BAU28_19400</name>
</gene>
<dbReference type="RefSeq" id="WP_071721340.1">
    <property type="nucleotide sequence ID" value="NZ_CBCSHB010000018.1"/>
</dbReference>
<proteinExistence type="predicted"/>
<accession>A0A1J9V945</accession>
<evidence type="ECO:0000313" key="2">
    <source>
        <dbReference type="EMBL" id="OJD72156.1"/>
    </source>
</evidence>
<evidence type="ECO:0000259" key="1">
    <source>
        <dbReference type="Pfam" id="PF24719"/>
    </source>
</evidence>
<name>A0A1J9V945_9BACI</name>
<dbReference type="Proteomes" id="UP000182788">
    <property type="component" value="Unassembled WGS sequence"/>
</dbReference>
<dbReference type="AlphaFoldDB" id="A0A1J9V945"/>
<comment type="caution">
    <text evidence="2">The sequence shown here is derived from an EMBL/GenBank/DDBJ whole genome shotgun (WGS) entry which is preliminary data.</text>
</comment>
<dbReference type="GeneID" id="87595226"/>
<reference evidence="2 3" key="1">
    <citation type="submission" date="2016-06" db="EMBL/GenBank/DDBJ databases">
        <title>First insights into the genetic diversity and population structure of in the Bacillus cereus group bacteria from diverse marine environments.</title>
        <authorList>
            <person name="Liu Y."/>
            <person name="Lai Q."/>
            <person name="Shao Z."/>
        </authorList>
    </citation>
    <scope>NUCLEOTIDE SEQUENCE [LARGE SCALE GENOMIC DNA]</scope>
    <source>
        <strain evidence="2 3">NH24A2</strain>
    </source>
</reference>
<dbReference type="Pfam" id="PF24719">
    <property type="entry name" value="Imm33-like"/>
    <property type="match status" value="1"/>
</dbReference>
<dbReference type="EMBL" id="MAOI01000140">
    <property type="protein sequence ID" value="OJD72156.1"/>
    <property type="molecule type" value="Genomic_DNA"/>
</dbReference>
<protein>
    <recommendedName>
        <fullName evidence="1">Imm33-like domain-containing protein</fullName>
    </recommendedName>
</protein>
<dbReference type="InterPro" id="IPR056509">
    <property type="entry name" value="Imm33-like"/>
</dbReference>